<feature type="transmembrane region" description="Helical" evidence="1">
    <location>
        <begin position="6"/>
        <end position="26"/>
    </location>
</feature>
<reference evidence="2" key="1">
    <citation type="submission" date="2013-01" db="EMBL/GenBank/DDBJ databases">
        <title>Genome assembly of Mariniradius saccharolyticus AK6.</title>
        <authorList>
            <person name="Vaidya B."/>
            <person name="Khatri I."/>
            <person name="Tanuku N.R.S."/>
            <person name="Subramanian S."/>
            <person name="Pinnaka A."/>
        </authorList>
    </citation>
    <scope>NUCLEOTIDE SEQUENCE [LARGE SCALE GENOMIC DNA]</scope>
    <source>
        <strain evidence="2">AK6</strain>
    </source>
</reference>
<dbReference type="AlphaFoldDB" id="M7Y8X4"/>
<dbReference type="Proteomes" id="UP000010953">
    <property type="component" value="Unassembled WGS sequence"/>
</dbReference>
<dbReference type="STRING" id="1239962.C943_04525"/>
<comment type="caution">
    <text evidence="2">The sequence shown here is derived from an EMBL/GenBank/DDBJ whole genome shotgun (WGS) entry which is preliminary data.</text>
</comment>
<dbReference type="OrthoDB" id="840017at2"/>
<gene>
    <name evidence="2" type="ORF">C943_04525</name>
</gene>
<proteinExistence type="predicted"/>
<accession>M7Y8X4</accession>
<sequence>MGFIPIILTMGGAILLFFMAVHQSMIAKKNAILRLQAAVFEGFKVFGASYSLLPAISPDVVDQIDEGFRILKAKTDAKNNAQFEAKVKIPYRDMKVTIDQYNRLVKKKPYSFVAKAMGHRAIVK</sequence>
<evidence type="ECO:0000256" key="1">
    <source>
        <dbReference type="SAM" id="Phobius"/>
    </source>
</evidence>
<dbReference type="RefSeq" id="WP_008626696.1">
    <property type="nucleotide sequence ID" value="NZ_AMZY02000009.1"/>
</dbReference>
<keyword evidence="1" id="KW-0472">Membrane</keyword>
<protein>
    <submittedName>
        <fullName evidence="2">Uncharacterized protein</fullName>
    </submittedName>
</protein>
<evidence type="ECO:0000313" key="3">
    <source>
        <dbReference type="Proteomes" id="UP000010953"/>
    </source>
</evidence>
<evidence type="ECO:0000313" key="2">
    <source>
        <dbReference type="EMBL" id="EMS33646.1"/>
    </source>
</evidence>
<dbReference type="InParanoid" id="M7Y8X4"/>
<keyword evidence="3" id="KW-1185">Reference proteome</keyword>
<organism evidence="2 3">
    <name type="scientific">Mariniradius saccharolyticus AK6</name>
    <dbReference type="NCBI Taxonomy" id="1239962"/>
    <lineage>
        <taxon>Bacteria</taxon>
        <taxon>Pseudomonadati</taxon>
        <taxon>Bacteroidota</taxon>
        <taxon>Cytophagia</taxon>
        <taxon>Cytophagales</taxon>
        <taxon>Cyclobacteriaceae</taxon>
        <taxon>Mariniradius</taxon>
    </lineage>
</organism>
<name>M7Y8X4_9BACT</name>
<keyword evidence="1" id="KW-0812">Transmembrane</keyword>
<keyword evidence="1" id="KW-1133">Transmembrane helix</keyword>
<dbReference type="EMBL" id="AMZY02000009">
    <property type="protein sequence ID" value="EMS33646.1"/>
    <property type="molecule type" value="Genomic_DNA"/>
</dbReference>